<dbReference type="GO" id="GO:0030295">
    <property type="term" value="F:protein kinase activator activity"/>
    <property type="evidence" value="ECO:0007669"/>
    <property type="project" value="TreeGrafter"/>
</dbReference>
<dbReference type="Gene3D" id="3.30.565.10">
    <property type="entry name" value="Histidine kinase-like ATPase, C-terminal domain"/>
    <property type="match status" value="1"/>
</dbReference>
<comment type="catalytic activity">
    <reaction evidence="1">
        <text>ATP + protein L-histidine = ADP + protein N-phospho-L-histidine.</text>
        <dbReference type="EC" id="2.7.13.3"/>
    </reaction>
</comment>
<evidence type="ECO:0000256" key="7">
    <source>
        <dbReference type="ARBA" id="ARBA00022679"/>
    </source>
</evidence>
<dbReference type="Pfam" id="PF02518">
    <property type="entry name" value="HATPase_c"/>
    <property type="match status" value="1"/>
</dbReference>
<keyword evidence="6" id="KW-0597">Phosphoprotein</keyword>
<keyword evidence="12 15" id="KW-1133">Transmembrane helix</keyword>
<evidence type="ECO:0000313" key="20">
    <source>
        <dbReference type="EMBL" id="KKQ40909.1"/>
    </source>
</evidence>
<dbReference type="PRINTS" id="PR00344">
    <property type="entry name" value="BCTRLSENSOR"/>
</dbReference>
<dbReference type="SUPFAM" id="SSF158472">
    <property type="entry name" value="HAMP domain-like"/>
    <property type="match status" value="1"/>
</dbReference>
<comment type="caution">
    <text evidence="20">The sequence shown here is derived from an EMBL/GenBank/DDBJ whole genome shotgun (WGS) entry which is preliminary data.</text>
</comment>
<dbReference type="PROSITE" id="PS50113">
    <property type="entry name" value="PAC"/>
    <property type="match status" value="1"/>
</dbReference>
<evidence type="ECO:0000256" key="1">
    <source>
        <dbReference type="ARBA" id="ARBA00000085"/>
    </source>
</evidence>
<protein>
    <recommendedName>
        <fullName evidence="4">histidine kinase</fullName>
        <ecNumber evidence="4">2.7.13.3</ecNumber>
    </recommendedName>
</protein>
<accession>A0A0G0JVH7</accession>
<dbReference type="PANTHER" id="PTHR42878:SF7">
    <property type="entry name" value="SENSOR HISTIDINE KINASE GLRK"/>
    <property type="match status" value="1"/>
</dbReference>
<dbReference type="Gene3D" id="3.30.450.20">
    <property type="entry name" value="PAS domain"/>
    <property type="match status" value="1"/>
</dbReference>
<dbReference type="SUPFAM" id="SSF55874">
    <property type="entry name" value="ATPase domain of HSP90 chaperone/DNA topoisomerase II/histidine kinase"/>
    <property type="match status" value="1"/>
</dbReference>
<comment type="subcellular location">
    <subcellularLocation>
        <location evidence="3">Cell membrane</location>
    </subcellularLocation>
    <subcellularLocation>
        <location evidence="2">Membrane</location>
        <topology evidence="2">Multi-pass membrane protein</topology>
    </subcellularLocation>
</comment>
<dbReference type="SMART" id="SM00387">
    <property type="entry name" value="HATPase_c"/>
    <property type="match status" value="1"/>
</dbReference>
<evidence type="ECO:0000259" key="18">
    <source>
        <dbReference type="PROSITE" id="PS50113"/>
    </source>
</evidence>
<keyword evidence="14 15" id="KW-0472">Membrane</keyword>
<dbReference type="Proteomes" id="UP000034333">
    <property type="component" value="Unassembled WGS sequence"/>
</dbReference>
<keyword evidence="8 15" id="KW-0812">Transmembrane</keyword>
<dbReference type="InterPro" id="IPR000014">
    <property type="entry name" value="PAS"/>
</dbReference>
<dbReference type="GO" id="GO:0007234">
    <property type="term" value="P:osmosensory signaling via phosphorelay pathway"/>
    <property type="evidence" value="ECO:0007669"/>
    <property type="project" value="TreeGrafter"/>
</dbReference>
<name>A0A0G0JVH7_9BACT</name>
<dbReference type="AlphaFoldDB" id="A0A0G0JVH7"/>
<dbReference type="InterPro" id="IPR050351">
    <property type="entry name" value="BphY/WalK/GraS-like"/>
</dbReference>
<dbReference type="InterPro" id="IPR000700">
    <property type="entry name" value="PAS-assoc_C"/>
</dbReference>
<evidence type="ECO:0000256" key="2">
    <source>
        <dbReference type="ARBA" id="ARBA00004141"/>
    </source>
</evidence>
<dbReference type="InterPro" id="IPR003660">
    <property type="entry name" value="HAMP_dom"/>
</dbReference>
<evidence type="ECO:0000259" key="17">
    <source>
        <dbReference type="PROSITE" id="PS50112"/>
    </source>
</evidence>
<feature type="domain" description="PAC" evidence="18">
    <location>
        <begin position="397"/>
        <end position="449"/>
    </location>
</feature>
<evidence type="ECO:0000256" key="6">
    <source>
        <dbReference type="ARBA" id="ARBA00022553"/>
    </source>
</evidence>
<dbReference type="GO" id="GO:0005524">
    <property type="term" value="F:ATP binding"/>
    <property type="evidence" value="ECO:0007669"/>
    <property type="project" value="UniProtKB-KW"/>
</dbReference>
<evidence type="ECO:0000256" key="8">
    <source>
        <dbReference type="ARBA" id="ARBA00022692"/>
    </source>
</evidence>
<evidence type="ECO:0000256" key="12">
    <source>
        <dbReference type="ARBA" id="ARBA00022989"/>
    </source>
</evidence>
<dbReference type="PROSITE" id="PS50885">
    <property type="entry name" value="HAMP"/>
    <property type="match status" value="1"/>
</dbReference>
<evidence type="ECO:0000313" key="21">
    <source>
        <dbReference type="Proteomes" id="UP000034333"/>
    </source>
</evidence>
<evidence type="ECO:0000256" key="13">
    <source>
        <dbReference type="ARBA" id="ARBA00023012"/>
    </source>
</evidence>
<feature type="domain" description="Histidine kinase" evidence="16">
    <location>
        <begin position="453"/>
        <end position="673"/>
    </location>
</feature>
<evidence type="ECO:0000256" key="15">
    <source>
        <dbReference type="SAM" id="Phobius"/>
    </source>
</evidence>
<evidence type="ECO:0000256" key="11">
    <source>
        <dbReference type="ARBA" id="ARBA00022840"/>
    </source>
</evidence>
<keyword evidence="13" id="KW-0902">Two-component regulatory system</keyword>
<dbReference type="EC" id="2.7.13.3" evidence="4"/>
<gene>
    <name evidence="20" type="ORF">US58_C0010G0010</name>
</gene>
<dbReference type="InterPro" id="IPR036097">
    <property type="entry name" value="HisK_dim/P_sf"/>
</dbReference>
<dbReference type="GO" id="GO:0000156">
    <property type="term" value="F:phosphorelay response regulator activity"/>
    <property type="evidence" value="ECO:0007669"/>
    <property type="project" value="TreeGrafter"/>
</dbReference>
<dbReference type="InterPro" id="IPR003661">
    <property type="entry name" value="HisK_dim/P_dom"/>
</dbReference>
<dbReference type="Pfam" id="PF00512">
    <property type="entry name" value="HisKA"/>
    <property type="match status" value="1"/>
</dbReference>
<keyword evidence="10 20" id="KW-0418">Kinase</keyword>
<dbReference type="CDD" id="cd06225">
    <property type="entry name" value="HAMP"/>
    <property type="match status" value="1"/>
</dbReference>
<dbReference type="NCBIfam" id="TIGR00229">
    <property type="entry name" value="sensory_box"/>
    <property type="match status" value="1"/>
</dbReference>
<dbReference type="SUPFAM" id="SSF47384">
    <property type="entry name" value="Homodimeric domain of signal transducing histidine kinase"/>
    <property type="match status" value="1"/>
</dbReference>
<dbReference type="CDD" id="cd00082">
    <property type="entry name" value="HisKA"/>
    <property type="match status" value="1"/>
</dbReference>
<proteinExistence type="predicted"/>
<keyword evidence="5" id="KW-1003">Cell membrane</keyword>
<reference evidence="20 21" key="1">
    <citation type="journal article" date="2015" name="Nature">
        <title>rRNA introns, odd ribosomes, and small enigmatic genomes across a large radiation of phyla.</title>
        <authorList>
            <person name="Brown C.T."/>
            <person name="Hug L.A."/>
            <person name="Thomas B.C."/>
            <person name="Sharon I."/>
            <person name="Castelle C.J."/>
            <person name="Singh A."/>
            <person name="Wilkins M.J."/>
            <person name="Williams K.H."/>
            <person name="Banfield J.F."/>
        </authorList>
    </citation>
    <scope>NUCLEOTIDE SEQUENCE [LARGE SCALE GENOMIC DNA]</scope>
</reference>
<sequence>MLIKTKIYLSLLSAMLIIVILGLGIYQTISNINQDNSIRTLISELALKIYERNIVAADYILYPSERAKIQWQIRHEQIGEILNRIITQNSLYNERLAALLNSQDKLSQDFLSLTERYKLQVDVSYDEQEIYKVFLEEIKKGVTTKDWPVKFVDFLSTQNEQILLNQTLLGRLVAGILVEAQSMASNSFLLLGDVNYSIQRAQNKAYVLGGVITVLLFSVIGMLFLIFYRGVFKNILKLFSGVNKIAAGYYGYKLNIKRNDEIGKLGKAFDDMSETIKLERKKLAEQSKVMLQNHLDLEEREAAILNVLEDVEVEKHKSDILADDLQKFKLAVKKSSDHIVITDPGGKIIDANEAAERITGYTFEQMRGKTPALWGKQMPKEFYKSMWHIIKEKKQPFHGEITNRRVDGQTYISEVDIIPILGLNKQILYFVGIERDVTKEKNIDRAKTEFVSLASHQLRTPLTAVNWYSEMLLNRRSGKLNPVQEKYIETIYDSNLRMINLVNSLLNVSRIEMGTLIIEPERTDIRQIVNSIIVDLGYKIKLKQINLLKRYDKSLPRAVMVDQQIVRIIIQNLLSNAVKYSHDKGNVELYVGVKKNNILIKVVDNGYGITKNQQNQIFTKLFRADNVKQKDTDGTGLGLYIVKSILDEVGGRVWFESIENKGSTFYVTFPKKGMKLKEGTKRLEEVDV</sequence>
<feature type="domain" description="HAMP" evidence="19">
    <location>
        <begin position="229"/>
        <end position="281"/>
    </location>
</feature>
<dbReference type="SMART" id="SM00388">
    <property type="entry name" value="HisKA"/>
    <property type="match status" value="1"/>
</dbReference>
<dbReference type="InterPro" id="IPR036890">
    <property type="entry name" value="HATPase_C_sf"/>
</dbReference>
<dbReference type="InterPro" id="IPR005467">
    <property type="entry name" value="His_kinase_dom"/>
</dbReference>
<dbReference type="Gene3D" id="6.10.340.10">
    <property type="match status" value="1"/>
</dbReference>
<evidence type="ECO:0000256" key="4">
    <source>
        <dbReference type="ARBA" id="ARBA00012438"/>
    </source>
</evidence>
<evidence type="ECO:0000259" key="16">
    <source>
        <dbReference type="PROSITE" id="PS50109"/>
    </source>
</evidence>
<dbReference type="GO" id="GO:0000155">
    <property type="term" value="F:phosphorelay sensor kinase activity"/>
    <property type="evidence" value="ECO:0007669"/>
    <property type="project" value="InterPro"/>
</dbReference>
<feature type="transmembrane region" description="Helical" evidence="15">
    <location>
        <begin position="205"/>
        <end position="228"/>
    </location>
</feature>
<keyword evidence="9" id="KW-0547">Nucleotide-binding</keyword>
<evidence type="ECO:0000256" key="14">
    <source>
        <dbReference type="ARBA" id="ARBA00023136"/>
    </source>
</evidence>
<dbReference type="FunFam" id="3.30.565.10:FF:000023">
    <property type="entry name" value="PAS domain-containing sensor histidine kinase"/>
    <property type="match status" value="1"/>
</dbReference>
<dbReference type="InterPro" id="IPR003594">
    <property type="entry name" value="HATPase_dom"/>
</dbReference>
<dbReference type="SUPFAM" id="SSF55785">
    <property type="entry name" value="PYP-like sensor domain (PAS domain)"/>
    <property type="match status" value="1"/>
</dbReference>
<keyword evidence="11" id="KW-0067">ATP-binding</keyword>
<dbReference type="PROSITE" id="PS50112">
    <property type="entry name" value="PAS"/>
    <property type="match status" value="1"/>
</dbReference>
<feature type="domain" description="PAS" evidence="17">
    <location>
        <begin position="324"/>
        <end position="370"/>
    </location>
</feature>
<evidence type="ECO:0000256" key="9">
    <source>
        <dbReference type="ARBA" id="ARBA00022741"/>
    </source>
</evidence>
<dbReference type="STRING" id="1619036.US58_C0010G0010"/>
<dbReference type="InterPro" id="IPR035965">
    <property type="entry name" value="PAS-like_dom_sf"/>
</dbReference>
<dbReference type="EMBL" id="LBTN01000010">
    <property type="protein sequence ID" value="KKQ40909.1"/>
    <property type="molecule type" value="Genomic_DNA"/>
</dbReference>
<keyword evidence="7" id="KW-0808">Transferase</keyword>
<evidence type="ECO:0000256" key="10">
    <source>
        <dbReference type="ARBA" id="ARBA00022777"/>
    </source>
</evidence>
<dbReference type="CDD" id="cd00130">
    <property type="entry name" value="PAS"/>
    <property type="match status" value="1"/>
</dbReference>
<evidence type="ECO:0000259" key="19">
    <source>
        <dbReference type="PROSITE" id="PS50885"/>
    </source>
</evidence>
<dbReference type="SMART" id="SM00091">
    <property type="entry name" value="PAS"/>
    <property type="match status" value="1"/>
</dbReference>
<organism evidence="20 21">
    <name type="scientific">Candidatus Magasanikbacteria bacterium GW2011_GWA2_37_8</name>
    <dbReference type="NCBI Taxonomy" id="1619036"/>
    <lineage>
        <taxon>Bacteria</taxon>
        <taxon>Candidatus Magasanikiibacteriota</taxon>
    </lineage>
</organism>
<dbReference type="InterPro" id="IPR004358">
    <property type="entry name" value="Sig_transdc_His_kin-like_C"/>
</dbReference>
<evidence type="ECO:0000256" key="5">
    <source>
        <dbReference type="ARBA" id="ARBA00022475"/>
    </source>
</evidence>
<evidence type="ECO:0000256" key="3">
    <source>
        <dbReference type="ARBA" id="ARBA00004236"/>
    </source>
</evidence>
<dbReference type="Gene3D" id="1.10.287.130">
    <property type="match status" value="1"/>
</dbReference>
<dbReference type="PANTHER" id="PTHR42878">
    <property type="entry name" value="TWO-COMPONENT HISTIDINE KINASE"/>
    <property type="match status" value="1"/>
</dbReference>
<feature type="transmembrane region" description="Helical" evidence="15">
    <location>
        <begin position="7"/>
        <end position="26"/>
    </location>
</feature>
<dbReference type="GO" id="GO:0005886">
    <property type="term" value="C:plasma membrane"/>
    <property type="evidence" value="ECO:0007669"/>
    <property type="project" value="UniProtKB-SubCell"/>
</dbReference>
<dbReference type="Pfam" id="PF13426">
    <property type="entry name" value="PAS_9"/>
    <property type="match status" value="1"/>
</dbReference>
<dbReference type="PROSITE" id="PS50109">
    <property type="entry name" value="HIS_KIN"/>
    <property type="match status" value="1"/>
</dbReference>